<evidence type="ECO:0008006" key="5">
    <source>
        <dbReference type="Google" id="ProtNLM"/>
    </source>
</evidence>
<dbReference type="AlphaFoldDB" id="A0A918FCG4"/>
<dbReference type="InterPro" id="IPR014717">
    <property type="entry name" value="Transl_elong_EF1B/ribsomal_bS6"/>
</dbReference>
<comment type="caution">
    <text evidence="3">The sequence shown here is derived from an EMBL/GenBank/DDBJ whole genome shotgun (WGS) entry which is preliminary data.</text>
</comment>
<protein>
    <recommendedName>
        <fullName evidence="5">Pilus assembly protein PilO</fullName>
    </recommendedName>
</protein>
<organism evidence="3 4">
    <name type="scientific">Deinococcus ruber</name>
    <dbReference type="NCBI Taxonomy" id="1848197"/>
    <lineage>
        <taxon>Bacteria</taxon>
        <taxon>Thermotogati</taxon>
        <taxon>Deinococcota</taxon>
        <taxon>Deinococci</taxon>
        <taxon>Deinococcales</taxon>
        <taxon>Deinococcaceae</taxon>
        <taxon>Deinococcus</taxon>
    </lineage>
</organism>
<evidence type="ECO:0000313" key="4">
    <source>
        <dbReference type="Proteomes" id="UP000603865"/>
    </source>
</evidence>
<accession>A0A918FCG4</accession>
<sequence length="227" mass="23893">MNTREFLPTLAVLLIGGLVVTQLTLPPLQSALSQRDALNTDIQALQQAVQALPQETQRHQQLQAEFDALKSNLPDAEHLPSVLQTLSETAHALNVRTGRINRSVRPSSLPGVTAIDLDMTLLGSYARTQAYIQTLARLPRAYTTRSLTLSAGENGLVAGTLKLTTYTRDTNALAVVMTPASTLQPPPSTSPSTRPTPLPSTSSTSGASGSTPTATASITSTPLGGSQ</sequence>
<dbReference type="Gene3D" id="3.30.70.60">
    <property type="match status" value="1"/>
</dbReference>
<dbReference type="RefSeq" id="WP_189092922.1">
    <property type="nucleotide sequence ID" value="NZ_BMQL01000050.1"/>
</dbReference>
<feature type="compositionally biased region" description="Low complexity" evidence="2">
    <location>
        <begin position="199"/>
        <end position="227"/>
    </location>
</feature>
<dbReference type="Pfam" id="PF04350">
    <property type="entry name" value="PilO"/>
    <property type="match status" value="1"/>
</dbReference>
<dbReference type="InterPro" id="IPR007445">
    <property type="entry name" value="PilO"/>
</dbReference>
<feature type="compositionally biased region" description="Pro residues" evidence="2">
    <location>
        <begin position="184"/>
        <end position="198"/>
    </location>
</feature>
<name>A0A918FCG4_9DEIO</name>
<keyword evidence="4" id="KW-1185">Reference proteome</keyword>
<evidence type="ECO:0000313" key="3">
    <source>
        <dbReference type="EMBL" id="GGR30580.1"/>
    </source>
</evidence>
<feature type="coiled-coil region" evidence="1">
    <location>
        <begin position="28"/>
        <end position="79"/>
    </location>
</feature>
<evidence type="ECO:0000256" key="2">
    <source>
        <dbReference type="SAM" id="MobiDB-lite"/>
    </source>
</evidence>
<evidence type="ECO:0000256" key="1">
    <source>
        <dbReference type="SAM" id="Coils"/>
    </source>
</evidence>
<proteinExistence type="predicted"/>
<dbReference type="EMBL" id="BMQL01000050">
    <property type="protein sequence ID" value="GGR30580.1"/>
    <property type="molecule type" value="Genomic_DNA"/>
</dbReference>
<dbReference type="Proteomes" id="UP000603865">
    <property type="component" value="Unassembled WGS sequence"/>
</dbReference>
<dbReference type="GO" id="GO:0043107">
    <property type="term" value="P:type IV pilus-dependent motility"/>
    <property type="evidence" value="ECO:0007669"/>
    <property type="project" value="InterPro"/>
</dbReference>
<feature type="region of interest" description="Disordered" evidence="2">
    <location>
        <begin position="179"/>
        <end position="227"/>
    </location>
</feature>
<keyword evidence="1" id="KW-0175">Coiled coil</keyword>
<gene>
    <name evidence="3" type="ORF">GCM10008957_46650</name>
</gene>
<reference evidence="3" key="2">
    <citation type="submission" date="2020-09" db="EMBL/GenBank/DDBJ databases">
        <authorList>
            <person name="Sun Q."/>
            <person name="Ohkuma M."/>
        </authorList>
    </citation>
    <scope>NUCLEOTIDE SEQUENCE</scope>
    <source>
        <strain evidence="3">JCM 31311</strain>
    </source>
</reference>
<dbReference type="GO" id="GO:0043683">
    <property type="term" value="P:type IV pilus assembly"/>
    <property type="evidence" value="ECO:0007669"/>
    <property type="project" value="InterPro"/>
</dbReference>
<reference evidence="3" key="1">
    <citation type="journal article" date="2014" name="Int. J. Syst. Evol. Microbiol.">
        <title>Complete genome sequence of Corynebacterium casei LMG S-19264T (=DSM 44701T), isolated from a smear-ripened cheese.</title>
        <authorList>
            <consortium name="US DOE Joint Genome Institute (JGI-PGF)"/>
            <person name="Walter F."/>
            <person name="Albersmeier A."/>
            <person name="Kalinowski J."/>
            <person name="Ruckert C."/>
        </authorList>
    </citation>
    <scope>NUCLEOTIDE SEQUENCE</scope>
    <source>
        <strain evidence="3">JCM 31311</strain>
    </source>
</reference>